<keyword evidence="2" id="KW-1185">Reference proteome</keyword>
<proteinExistence type="predicted"/>
<accession>A0ACB9SCB4</accession>
<dbReference type="EMBL" id="CM042881">
    <property type="protein sequence ID" value="KAI4387123.1"/>
    <property type="molecule type" value="Genomic_DNA"/>
</dbReference>
<dbReference type="Proteomes" id="UP001057402">
    <property type="component" value="Chromosome 2"/>
</dbReference>
<reference evidence="2" key="1">
    <citation type="journal article" date="2023" name="Front. Plant Sci.">
        <title>Chromosomal-level genome assembly of Melastoma candidum provides insights into trichome evolution.</title>
        <authorList>
            <person name="Zhong Y."/>
            <person name="Wu W."/>
            <person name="Sun C."/>
            <person name="Zou P."/>
            <person name="Liu Y."/>
            <person name="Dai S."/>
            <person name="Zhou R."/>
        </authorList>
    </citation>
    <scope>NUCLEOTIDE SEQUENCE [LARGE SCALE GENOMIC DNA]</scope>
</reference>
<gene>
    <name evidence="1" type="ORF">MLD38_004977</name>
</gene>
<sequence length="175" mass="20071">MERYEAFCFGYVADFQREIISHRSLHHPNIIAFKEVLLTPSHLAIVMEYAAGGELFERICTAGQVFLSAANIWRTPANIAPKVLLMKQYDGKIDDVWSCGVTLYVMLVGTYPFEEPRNFRKTIQRITITEIKMHTWFTKNLTSEFALDGDTDSKKHDANSLPQDVDEIVRIIQEA</sequence>
<comment type="caution">
    <text evidence="1">The sequence shown here is derived from an EMBL/GenBank/DDBJ whole genome shotgun (WGS) entry which is preliminary data.</text>
</comment>
<name>A0ACB9SCB4_9MYRT</name>
<organism evidence="1 2">
    <name type="scientific">Melastoma candidum</name>
    <dbReference type="NCBI Taxonomy" id="119954"/>
    <lineage>
        <taxon>Eukaryota</taxon>
        <taxon>Viridiplantae</taxon>
        <taxon>Streptophyta</taxon>
        <taxon>Embryophyta</taxon>
        <taxon>Tracheophyta</taxon>
        <taxon>Spermatophyta</taxon>
        <taxon>Magnoliopsida</taxon>
        <taxon>eudicotyledons</taxon>
        <taxon>Gunneridae</taxon>
        <taxon>Pentapetalae</taxon>
        <taxon>rosids</taxon>
        <taxon>malvids</taxon>
        <taxon>Myrtales</taxon>
        <taxon>Melastomataceae</taxon>
        <taxon>Melastomatoideae</taxon>
        <taxon>Melastomateae</taxon>
        <taxon>Melastoma</taxon>
    </lineage>
</organism>
<evidence type="ECO:0000313" key="2">
    <source>
        <dbReference type="Proteomes" id="UP001057402"/>
    </source>
</evidence>
<evidence type="ECO:0000313" key="1">
    <source>
        <dbReference type="EMBL" id="KAI4387123.1"/>
    </source>
</evidence>
<protein>
    <submittedName>
        <fullName evidence="1">Uncharacterized protein</fullName>
    </submittedName>
</protein>